<dbReference type="SMART" id="SM00220">
    <property type="entry name" value="S_TKc"/>
    <property type="match status" value="1"/>
</dbReference>
<keyword evidence="9" id="KW-1185">Reference proteome</keyword>
<dbReference type="InterPro" id="IPR008266">
    <property type="entry name" value="Tyr_kinase_AS"/>
</dbReference>
<dbReference type="Pfam" id="PF00069">
    <property type="entry name" value="Pkinase"/>
    <property type="match status" value="1"/>
</dbReference>
<keyword evidence="4" id="KW-0418">Kinase</keyword>
<keyword evidence="1" id="KW-0723">Serine/threonine-protein kinase</keyword>
<evidence type="ECO:0000256" key="1">
    <source>
        <dbReference type="ARBA" id="ARBA00022527"/>
    </source>
</evidence>
<reference evidence="9" key="1">
    <citation type="journal article" date="2019" name="Int. J. Syst. Evol. Microbiol.">
        <title>The Global Catalogue of Microorganisms (GCM) 10K type strain sequencing project: providing services to taxonomists for standard genome sequencing and annotation.</title>
        <authorList>
            <consortium name="The Broad Institute Genomics Platform"/>
            <consortium name="The Broad Institute Genome Sequencing Center for Infectious Disease"/>
            <person name="Wu L."/>
            <person name="Ma J."/>
        </authorList>
    </citation>
    <scope>NUCLEOTIDE SEQUENCE [LARGE SCALE GENOMIC DNA]</scope>
    <source>
        <strain evidence="9">NBRC 112299</strain>
    </source>
</reference>
<dbReference type="PROSITE" id="PS00109">
    <property type="entry name" value="PROTEIN_KINASE_TYR"/>
    <property type="match status" value="1"/>
</dbReference>
<keyword evidence="6" id="KW-0472">Membrane</keyword>
<evidence type="ECO:0000259" key="7">
    <source>
        <dbReference type="PROSITE" id="PS50011"/>
    </source>
</evidence>
<keyword evidence="6" id="KW-1133">Transmembrane helix</keyword>
<dbReference type="InterPro" id="IPR011009">
    <property type="entry name" value="Kinase-like_dom_sf"/>
</dbReference>
<evidence type="ECO:0000256" key="6">
    <source>
        <dbReference type="SAM" id="Phobius"/>
    </source>
</evidence>
<evidence type="ECO:0000313" key="9">
    <source>
        <dbReference type="Proteomes" id="UP001157125"/>
    </source>
</evidence>
<dbReference type="Gene3D" id="1.10.510.10">
    <property type="entry name" value="Transferase(Phosphotransferase) domain 1"/>
    <property type="match status" value="1"/>
</dbReference>
<name>A0ABQ6IBK4_9MICO</name>
<sequence length="444" mass="45931">MQRLDGDETFVVFEYIPGKSLWDHVQDNGPMRGDVLADVADRTASALEAVHASGVIHRDVTPSNIMMGPDGPVLIDFGLSHRATDDRLTRDGLVSGTAGYVAPEVIDGEEPGAVADRWSWAATIAYAATGTAPFGSGTGAISKTLEAKVDLPDFPGVEALTAALGRDIGARPGPRDVVAALRGATTVLPRSGEIAPTMVAGMAPTAVMGADGDLTETFTTGVAAEPGSEEGVDEFGDLLSDGSAQVVMAAAPRRKFVIAMLALATASAAAFAPFITFIFMVLCAVVVRGVQRRALALAAARARRGQRRGDAALQTIGLPWHILRATGEALPSILLAAIVGVGVGALGWWLVGSEMVAGSSTEAQSWGHAIVLVVAALAAQATLWWGPWAELTREGAHRVTAAAAPSRGPATAWVIVAIAALAVMALVVLLLVEPLWWPLPDLPA</sequence>
<evidence type="ECO:0000256" key="3">
    <source>
        <dbReference type="ARBA" id="ARBA00022741"/>
    </source>
</evidence>
<proteinExistence type="predicted"/>
<feature type="transmembrane region" description="Helical" evidence="6">
    <location>
        <begin position="410"/>
        <end position="432"/>
    </location>
</feature>
<dbReference type="PANTHER" id="PTHR24351">
    <property type="entry name" value="RIBOSOMAL PROTEIN S6 KINASE"/>
    <property type="match status" value="1"/>
</dbReference>
<dbReference type="Proteomes" id="UP001157125">
    <property type="component" value="Unassembled WGS sequence"/>
</dbReference>
<organism evidence="8 9">
    <name type="scientific">Demequina litorisediminis</name>
    <dbReference type="NCBI Taxonomy" id="1849022"/>
    <lineage>
        <taxon>Bacteria</taxon>
        <taxon>Bacillati</taxon>
        <taxon>Actinomycetota</taxon>
        <taxon>Actinomycetes</taxon>
        <taxon>Micrococcales</taxon>
        <taxon>Demequinaceae</taxon>
        <taxon>Demequina</taxon>
    </lineage>
</organism>
<dbReference type="RefSeq" id="WP_284327778.1">
    <property type="nucleotide sequence ID" value="NZ_BSUN01000001.1"/>
</dbReference>
<feature type="domain" description="Protein kinase" evidence="7">
    <location>
        <begin position="1"/>
        <end position="188"/>
    </location>
</feature>
<dbReference type="SUPFAM" id="SSF56112">
    <property type="entry name" value="Protein kinase-like (PK-like)"/>
    <property type="match status" value="1"/>
</dbReference>
<accession>A0ABQ6IBK4</accession>
<evidence type="ECO:0000256" key="4">
    <source>
        <dbReference type="ARBA" id="ARBA00022777"/>
    </source>
</evidence>
<keyword evidence="5" id="KW-0067">ATP-binding</keyword>
<keyword evidence="6" id="KW-0812">Transmembrane</keyword>
<dbReference type="InterPro" id="IPR000719">
    <property type="entry name" value="Prot_kinase_dom"/>
</dbReference>
<feature type="transmembrane region" description="Helical" evidence="6">
    <location>
        <begin position="256"/>
        <end position="287"/>
    </location>
</feature>
<dbReference type="EMBL" id="BSUN01000001">
    <property type="protein sequence ID" value="GMA35120.1"/>
    <property type="molecule type" value="Genomic_DNA"/>
</dbReference>
<comment type="caution">
    <text evidence="8">The sequence shown here is derived from an EMBL/GenBank/DDBJ whole genome shotgun (WGS) entry which is preliminary data.</text>
</comment>
<keyword evidence="3" id="KW-0547">Nucleotide-binding</keyword>
<feature type="transmembrane region" description="Helical" evidence="6">
    <location>
        <begin position="329"/>
        <end position="351"/>
    </location>
</feature>
<evidence type="ECO:0000256" key="2">
    <source>
        <dbReference type="ARBA" id="ARBA00022679"/>
    </source>
</evidence>
<evidence type="ECO:0000313" key="8">
    <source>
        <dbReference type="EMBL" id="GMA35120.1"/>
    </source>
</evidence>
<dbReference type="PROSITE" id="PS50011">
    <property type="entry name" value="PROTEIN_KINASE_DOM"/>
    <property type="match status" value="1"/>
</dbReference>
<keyword evidence="2" id="KW-0808">Transferase</keyword>
<gene>
    <name evidence="8" type="ORF">GCM10025876_13240</name>
</gene>
<protein>
    <recommendedName>
        <fullName evidence="7">Protein kinase domain-containing protein</fullName>
    </recommendedName>
</protein>
<evidence type="ECO:0000256" key="5">
    <source>
        <dbReference type="ARBA" id="ARBA00022840"/>
    </source>
</evidence>
<feature type="transmembrane region" description="Helical" evidence="6">
    <location>
        <begin position="366"/>
        <end position="389"/>
    </location>
</feature>